<gene>
    <name evidence="2" type="ORF">RND81_09G018600</name>
</gene>
<evidence type="ECO:0000256" key="1">
    <source>
        <dbReference type="SAM" id="SignalP"/>
    </source>
</evidence>
<dbReference type="Proteomes" id="UP001443914">
    <property type="component" value="Unassembled WGS sequence"/>
</dbReference>
<name>A0AAW1IGN8_SAPOF</name>
<protein>
    <submittedName>
        <fullName evidence="2">Uncharacterized protein</fullName>
    </submittedName>
</protein>
<evidence type="ECO:0000313" key="3">
    <source>
        <dbReference type="Proteomes" id="UP001443914"/>
    </source>
</evidence>
<evidence type="ECO:0000313" key="2">
    <source>
        <dbReference type="EMBL" id="KAK9688885.1"/>
    </source>
</evidence>
<proteinExistence type="predicted"/>
<keyword evidence="3" id="KW-1185">Reference proteome</keyword>
<comment type="caution">
    <text evidence="2">The sequence shown here is derived from an EMBL/GenBank/DDBJ whole genome shotgun (WGS) entry which is preliminary data.</text>
</comment>
<keyword evidence="1" id="KW-0732">Signal</keyword>
<sequence length="62" mass="6851">MSSNKVVAMLFITMVVMFTSVSAGGDKVCFNDCHGKCMAVKDATEDQCYEQCAPLCQDYTRK</sequence>
<reference evidence="2" key="1">
    <citation type="submission" date="2024-03" db="EMBL/GenBank/DDBJ databases">
        <title>WGS assembly of Saponaria officinalis var. Norfolk2.</title>
        <authorList>
            <person name="Jenkins J."/>
            <person name="Shu S."/>
            <person name="Grimwood J."/>
            <person name="Barry K."/>
            <person name="Goodstein D."/>
            <person name="Schmutz J."/>
            <person name="Leebens-Mack J."/>
            <person name="Osbourn A."/>
        </authorList>
    </citation>
    <scope>NUCLEOTIDE SEQUENCE [LARGE SCALE GENOMIC DNA]</scope>
    <source>
        <strain evidence="2">JIC</strain>
    </source>
</reference>
<organism evidence="2 3">
    <name type="scientific">Saponaria officinalis</name>
    <name type="common">Common soapwort</name>
    <name type="synonym">Lychnis saponaria</name>
    <dbReference type="NCBI Taxonomy" id="3572"/>
    <lineage>
        <taxon>Eukaryota</taxon>
        <taxon>Viridiplantae</taxon>
        <taxon>Streptophyta</taxon>
        <taxon>Embryophyta</taxon>
        <taxon>Tracheophyta</taxon>
        <taxon>Spermatophyta</taxon>
        <taxon>Magnoliopsida</taxon>
        <taxon>eudicotyledons</taxon>
        <taxon>Gunneridae</taxon>
        <taxon>Pentapetalae</taxon>
        <taxon>Caryophyllales</taxon>
        <taxon>Caryophyllaceae</taxon>
        <taxon>Caryophylleae</taxon>
        <taxon>Saponaria</taxon>
    </lineage>
</organism>
<feature type="chain" id="PRO_5043452498" evidence="1">
    <location>
        <begin position="24"/>
        <end position="62"/>
    </location>
</feature>
<feature type="signal peptide" evidence="1">
    <location>
        <begin position="1"/>
        <end position="23"/>
    </location>
</feature>
<dbReference type="AlphaFoldDB" id="A0AAW1IGN8"/>
<dbReference type="EMBL" id="JBDFQZ010000009">
    <property type="protein sequence ID" value="KAK9688885.1"/>
    <property type="molecule type" value="Genomic_DNA"/>
</dbReference>
<accession>A0AAW1IGN8</accession>